<dbReference type="AlphaFoldDB" id="A0A016ACH3"/>
<sequence>MVYIRFHHEPYVAHTDPDKRIETGKYHCRLLQPLCNGCNHKILK</sequence>
<evidence type="ECO:0000313" key="1">
    <source>
        <dbReference type="EMBL" id="EXZ44674.1"/>
    </source>
</evidence>
<organism evidence="1 2">
    <name type="scientific">Bacteroides fragilis str. 2-F-2 #4</name>
    <dbReference type="NCBI Taxonomy" id="1339280"/>
    <lineage>
        <taxon>Bacteria</taxon>
        <taxon>Pseudomonadati</taxon>
        <taxon>Bacteroidota</taxon>
        <taxon>Bacteroidia</taxon>
        <taxon>Bacteroidales</taxon>
        <taxon>Bacteroidaceae</taxon>
        <taxon>Bacteroides</taxon>
    </lineage>
</organism>
<accession>A0A016ACH3</accession>
<gene>
    <name evidence="1" type="ORF">M076_2125</name>
</gene>
<name>A0A016ACH3_BACFG</name>
<protein>
    <submittedName>
        <fullName evidence="1">Uncharacterized protein</fullName>
    </submittedName>
</protein>
<comment type="caution">
    <text evidence="1">The sequence shown here is derived from an EMBL/GenBank/DDBJ whole genome shotgun (WGS) entry which is preliminary data.</text>
</comment>
<dbReference type="EMBL" id="JGDM01000051">
    <property type="protein sequence ID" value="EXZ44674.1"/>
    <property type="molecule type" value="Genomic_DNA"/>
</dbReference>
<reference evidence="1 2" key="1">
    <citation type="submission" date="2014-02" db="EMBL/GenBank/DDBJ databases">
        <authorList>
            <person name="Sears C."/>
            <person name="Carroll K."/>
            <person name="Sack B.R."/>
            <person name="Qadri F."/>
            <person name="Myers L.L."/>
            <person name="Chung G.-T."/>
            <person name="Escheverria P."/>
            <person name="Fraser C.M."/>
            <person name="Sadzewicz L."/>
            <person name="Shefchek K.A."/>
            <person name="Tallon L."/>
            <person name="Das S.P."/>
            <person name="Daugherty S."/>
            <person name="Mongodin E.F."/>
        </authorList>
    </citation>
    <scope>NUCLEOTIDE SEQUENCE [LARGE SCALE GENOMIC DNA]</scope>
    <source>
        <strain evidence="1 2">2-F-2 #4</strain>
    </source>
</reference>
<proteinExistence type="predicted"/>
<dbReference type="Proteomes" id="UP000022272">
    <property type="component" value="Unassembled WGS sequence"/>
</dbReference>
<evidence type="ECO:0000313" key="2">
    <source>
        <dbReference type="Proteomes" id="UP000022272"/>
    </source>
</evidence>